<protein>
    <submittedName>
        <fullName evidence="2">Uncharacterized protein</fullName>
    </submittedName>
</protein>
<dbReference type="OrthoDB" id="10377059at2759"/>
<organism evidence="2 3">
    <name type="scientific">Sclerotinia nivalis</name>
    <dbReference type="NCBI Taxonomy" id="352851"/>
    <lineage>
        <taxon>Eukaryota</taxon>
        <taxon>Fungi</taxon>
        <taxon>Dikarya</taxon>
        <taxon>Ascomycota</taxon>
        <taxon>Pezizomycotina</taxon>
        <taxon>Leotiomycetes</taxon>
        <taxon>Helotiales</taxon>
        <taxon>Sclerotiniaceae</taxon>
        <taxon>Sclerotinia</taxon>
    </lineage>
</organism>
<name>A0A9X0AZM0_9HELO</name>
<reference evidence="2" key="1">
    <citation type="submission" date="2022-11" db="EMBL/GenBank/DDBJ databases">
        <title>Genome Resource of Sclerotinia nivalis Strain SnTB1, a Plant Pathogen Isolated from American Ginseng.</title>
        <authorList>
            <person name="Fan S."/>
        </authorList>
    </citation>
    <scope>NUCLEOTIDE SEQUENCE</scope>
    <source>
        <strain evidence="2">SnTB1</strain>
    </source>
</reference>
<evidence type="ECO:0000256" key="1">
    <source>
        <dbReference type="SAM" id="Coils"/>
    </source>
</evidence>
<dbReference type="EMBL" id="JAPEIS010000001">
    <property type="protein sequence ID" value="KAJ8071499.1"/>
    <property type="molecule type" value="Genomic_DNA"/>
</dbReference>
<dbReference type="AlphaFoldDB" id="A0A9X0AZM0"/>
<comment type="caution">
    <text evidence="2">The sequence shown here is derived from an EMBL/GenBank/DDBJ whole genome shotgun (WGS) entry which is preliminary data.</text>
</comment>
<dbReference type="Proteomes" id="UP001152300">
    <property type="component" value="Unassembled WGS sequence"/>
</dbReference>
<accession>A0A9X0AZM0</accession>
<keyword evidence="1" id="KW-0175">Coiled coil</keyword>
<keyword evidence="3" id="KW-1185">Reference proteome</keyword>
<proteinExistence type="predicted"/>
<sequence>MSELAVRHSYSDDVDRLCIDMGTFRELTRDSPQRPQVLAKLRANLTALSNNLQSEFDRYYNRLSELSADVNGLSSHGGQTDAVRENVIEECFSEIFNCALLWHRLLLDIGMIQGWRTEVPVVG</sequence>
<feature type="coiled-coil region" evidence="1">
    <location>
        <begin position="38"/>
        <end position="69"/>
    </location>
</feature>
<gene>
    <name evidence="2" type="ORF">OCU04_001819</name>
</gene>
<evidence type="ECO:0000313" key="2">
    <source>
        <dbReference type="EMBL" id="KAJ8071499.1"/>
    </source>
</evidence>
<evidence type="ECO:0000313" key="3">
    <source>
        <dbReference type="Proteomes" id="UP001152300"/>
    </source>
</evidence>